<feature type="domain" description="USP" evidence="8">
    <location>
        <begin position="85"/>
        <end position="382"/>
    </location>
</feature>
<dbReference type="PROSITE" id="PS00973">
    <property type="entry name" value="USP_2"/>
    <property type="match status" value="1"/>
</dbReference>
<dbReference type="AGR" id="MGI:107697"/>
<dbReference type="BioGRID-ORCS" id="625530">
    <property type="hits" value="1 hit in 22 CRISPR screens"/>
</dbReference>
<dbReference type="DNASU" id="625530"/>
<feature type="compositionally biased region" description="Polar residues" evidence="7">
    <location>
        <begin position="523"/>
        <end position="540"/>
    </location>
</feature>
<dbReference type="PANTHER" id="PTHR24006">
    <property type="entry name" value="UBIQUITIN CARBOXYL-TERMINAL HYDROLASE"/>
    <property type="match status" value="1"/>
</dbReference>
<feature type="region of interest" description="Disordered" evidence="7">
    <location>
        <begin position="1"/>
        <end position="21"/>
    </location>
</feature>
<dbReference type="InterPro" id="IPR050164">
    <property type="entry name" value="Peptidase_C19"/>
</dbReference>
<comment type="function">
    <text evidence="6">Deubiquitinating enzyme that removes conjugated ubiquitin from specific proteins to regulate different cellular processes.</text>
</comment>
<dbReference type="Proteomes" id="UP000000589">
    <property type="component" value="Chromosome 7"/>
</dbReference>
<feature type="compositionally biased region" description="Basic and acidic residues" evidence="7">
    <location>
        <begin position="431"/>
        <end position="441"/>
    </location>
</feature>
<dbReference type="MGI" id="MGI:107697">
    <property type="gene designation" value="Usp17le"/>
</dbReference>
<evidence type="ECO:0000256" key="4">
    <source>
        <dbReference type="ARBA" id="ARBA00022801"/>
    </source>
</evidence>
<dbReference type="PANTHER" id="PTHR24006:SF651">
    <property type="entry name" value="INACTIVE UBIQUITIN CARBOXYL-TERMINAL HYDROLASE 17-LIKE PROTEIN 4-RELATED"/>
    <property type="match status" value="1"/>
</dbReference>
<gene>
    <name evidence="9 10" type="primary">Usp17le</name>
</gene>
<reference evidence="9 11" key="2">
    <citation type="journal article" date="2011" name="PLoS Biol.">
        <title>Modernizing reference genome assemblies.</title>
        <authorList>
            <person name="Church D.M."/>
            <person name="Schneider V.A."/>
            <person name="Graves T."/>
            <person name="Auger K."/>
            <person name="Cunningham F."/>
            <person name="Bouk N."/>
            <person name="Chen H.C."/>
            <person name="Agarwala R."/>
            <person name="McLaren W.M."/>
            <person name="Ritchie G.R."/>
            <person name="Albracht D."/>
            <person name="Kremitzki M."/>
            <person name="Rock S."/>
            <person name="Kotkiewicz H."/>
            <person name="Kremitzki C."/>
            <person name="Wollam A."/>
            <person name="Trani L."/>
            <person name="Fulton L."/>
            <person name="Fulton R."/>
            <person name="Matthews L."/>
            <person name="Whitehead S."/>
            <person name="Chow W."/>
            <person name="Torrance J."/>
            <person name="Dunn M."/>
            <person name="Harden G."/>
            <person name="Threadgold G."/>
            <person name="Wood J."/>
            <person name="Collins J."/>
            <person name="Heath P."/>
            <person name="Griffiths G."/>
            <person name="Pelan S."/>
            <person name="Grafham D."/>
            <person name="Eichler E.E."/>
            <person name="Weinstock G."/>
            <person name="Mardis E.R."/>
            <person name="Wilson R.K."/>
            <person name="Howe K."/>
            <person name="Flicek P."/>
            <person name="Hubbard T."/>
        </authorList>
    </citation>
    <scope>NUCLEOTIDE SEQUENCE [LARGE SCALE GENOMIC DNA]</scope>
    <source>
        <strain evidence="9 11">C57BL/6J</strain>
    </source>
</reference>
<keyword evidence="5 6" id="KW-0788">Thiol protease</keyword>
<dbReference type="Ensembl" id="ENSMUST00000211384.2">
    <property type="protein sequence ID" value="ENSMUSP00000147776.2"/>
    <property type="gene ID" value="ENSMUSG00000043073.12"/>
</dbReference>
<dbReference type="Gene3D" id="3.90.70.10">
    <property type="entry name" value="Cysteine proteinases"/>
    <property type="match status" value="1"/>
</dbReference>
<reference evidence="9 11" key="1">
    <citation type="journal article" date="2009" name="PLoS Biol.">
        <title>Lineage-specific biology revealed by a finished genome assembly of the mouse.</title>
        <authorList>
            <consortium name="Mouse Genome Sequencing Consortium"/>
            <person name="Church D.M."/>
            <person name="Goodstadt L."/>
            <person name="Hillier L.W."/>
            <person name="Zody M.C."/>
            <person name="Goldstein S."/>
            <person name="She X."/>
            <person name="Bult C.J."/>
            <person name="Agarwala R."/>
            <person name="Cherry J.L."/>
            <person name="DiCuccio M."/>
            <person name="Hlavina W."/>
            <person name="Kapustin Y."/>
            <person name="Meric P."/>
            <person name="Maglott D."/>
            <person name="Birtle Z."/>
            <person name="Marques A.C."/>
            <person name="Graves T."/>
            <person name="Zhou S."/>
            <person name="Teague B."/>
            <person name="Potamousis K."/>
            <person name="Churas C."/>
            <person name="Place M."/>
            <person name="Herschleb J."/>
            <person name="Runnheim R."/>
            <person name="Forrest D."/>
            <person name="Amos-Landgraf J."/>
            <person name="Schwartz D.C."/>
            <person name="Cheng Z."/>
            <person name="Lindblad-Toh K."/>
            <person name="Eichler E.E."/>
            <person name="Ponting C.P."/>
        </authorList>
    </citation>
    <scope>NUCLEOTIDE SEQUENCE [LARGE SCALE GENOMIC DNA]</scope>
    <source>
        <strain evidence="9 11">C57BL/6J</strain>
    </source>
</reference>
<sequence>MVVSLSFPEETGGENLPSAPLEDSSKFFEEVFGDMVVALSFPEADPALSSPDAPELHQDEAQVVEELTTNGKHSLSWESPQGPGCGLQNTGNSCYLNAALQCLTHTPPLADYMLSQEHSQTCCSPEGCKMCAMEAHVTQSLLHSHSGDVMKPSQILTSAFHKHQQEDAHEFLMFTLETMHESCLQVHRQSDPTPQDTSPIHDIFGGWWRSQIKCLHCQGTSHTFDPFLDVPLDISSAQSVNQALWDTGKSEELLGENAYYCGRCRQKMPASKTLHVHIAPKVLLLVLKRFSAFTGNKLDRKVSYPEFLDLKPYLSEPTGGPLPYALYAVLVHDGATSNSGHYFCCVKAGHGKWYKMDDTKVTRCDVTSVLNENAYVLFYVQQTDLKQVSIDMPEGRVHEVLDPKYQLKKSRRKKRKKQCHCTDDAGEACENREKRAKKETSLGEGKVPQEVNHEKAGQKHGNTKLVPQEQNHQRAGQNLRNTEVELDLPVDAIVIHQPRSTANWGTDAPDKENQPWHNGDRLLTSQGLMSPGQLCSQGGR</sequence>
<reference evidence="9" key="3">
    <citation type="submission" date="2025-08" db="UniProtKB">
        <authorList>
            <consortium name="Ensembl"/>
        </authorList>
    </citation>
    <scope>IDENTIFICATION</scope>
    <source>
        <strain evidence="9">C57BL/6J</strain>
    </source>
</reference>
<evidence type="ECO:0000256" key="1">
    <source>
        <dbReference type="ARBA" id="ARBA00000707"/>
    </source>
</evidence>
<evidence type="ECO:0000256" key="5">
    <source>
        <dbReference type="ARBA" id="ARBA00022807"/>
    </source>
</evidence>
<evidence type="ECO:0000313" key="10">
    <source>
        <dbReference type="MGI" id="MGI:107697"/>
    </source>
</evidence>
<accession>A0A1B0GS33</accession>
<feature type="region of interest" description="Disordered" evidence="7">
    <location>
        <begin position="431"/>
        <end position="461"/>
    </location>
</feature>
<dbReference type="GeneID" id="625530"/>
<dbReference type="InterPro" id="IPR028889">
    <property type="entry name" value="USP"/>
</dbReference>
<dbReference type="Pfam" id="PF00443">
    <property type="entry name" value="UCH"/>
    <property type="match status" value="1"/>
</dbReference>
<evidence type="ECO:0000256" key="2">
    <source>
        <dbReference type="ARBA" id="ARBA00022670"/>
    </source>
</evidence>
<comment type="catalytic activity">
    <reaction evidence="1 6">
        <text>Thiol-dependent hydrolysis of ester, thioester, amide, peptide and isopeptide bonds formed by the C-terminal Gly of ubiquitin (a 76-residue protein attached to proteins as an intracellular targeting signal).</text>
        <dbReference type="EC" id="3.4.19.12"/>
    </reaction>
</comment>
<evidence type="ECO:0000313" key="11">
    <source>
        <dbReference type="Proteomes" id="UP000000589"/>
    </source>
</evidence>
<dbReference type="EC" id="3.4.19.12" evidence="6"/>
<keyword evidence="11" id="KW-1185">Reference proteome</keyword>
<dbReference type="GeneTree" id="ENSGT00940000162665"/>
<dbReference type="ExpressionAtlas" id="A0A1B0GS33">
    <property type="expression patterns" value="baseline and differential"/>
</dbReference>
<dbReference type="PROSITE" id="PS50235">
    <property type="entry name" value="USP_3"/>
    <property type="match status" value="1"/>
</dbReference>
<dbReference type="KEGG" id="mmu:625530"/>
<evidence type="ECO:0000256" key="7">
    <source>
        <dbReference type="SAM" id="MobiDB-lite"/>
    </source>
</evidence>
<dbReference type="CDD" id="cd02661">
    <property type="entry name" value="Peptidase_C19E"/>
    <property type="match status" value="1"/>
</dbReference>
<dbReference type="PROSITE" id="PS00972">
    <property type="entry name" value="USP_1"/>
    <property type="match status" value="1"/>
</dbReference>
<dbReference type="OrthoDB" id="420187at2759"/>
<proteinExistence type="inferred from homology"/>
<dbReference type="CTD" id="625530"/>
<feature type="compositionally biased region" description="Basic and acidic residues" evidence="7">
    <location>
        <begin position="508"/>
        <end position="520"/>
    </location>
</feature>
<feature type="region of interest" description="Disordered" evidence="7">
    <location>
        <begin position="499"/>
        <end position="540"/>
    </location>
</feature>
<dbReference type="VEuPathDB" id="HostDB:ENSMUSG00000043073"/>
<reference evidence="9" key="4">
    <citation type="submission" date="2025-09" db="UniProtKB">
        <authorList>
            <consortium name="Ensembl"/>
        </authorList>
    </citation>
    <scope>IDENTIFICATION</scope>
    <source>
        <strain evidence="9">C57BL/6J</strain>
    </source>
</reference>
<organism evidence="9 11">
    <name type="scientific">Mus musculus</name>
    <name type="common">Mouse</name>
    <dbReference type="NCBI Taxonomy" id="10090"/>
    <lineage>
        <taxon>Eukaryota</taxon>
        <taxon>Metazoa</taxon>
        <taxon>Chordata</taxon>
        <taxon>Craniata</taxon>
        <taxon>Vertebrata</taxon>
        <taxon>Euteleostomi</taxon>
        <taxon>Mammalia</taxon>
        <taxon>Eutheria</taxon>
        <taxon>Euarchontoglires</taxon>
        <taxon>Glires</taxon>
        <taxon>Rodentia</taxon>
        <taxon>Myomorpha</taxon>
        <taxon>Muroidea</taxon>
        <taxon>Muridae</taxon>
        <taxon>Murinae</taxon>
        <taxon>Mus</taxon>
        <taxon>Mus</taxon>
    </lineage>
</organism>
<keyword evidence="2 6" id="KW-0645">Protease</keyword>
<dbReference type="GO" id="GO:0006508">
    <property type="term" value="P:proteolysis"/>
    <property type="evidence" value="ECO:0007669"/>
    <property type="project" value="UniProtKB-KW"/>
</dbReference>
<dbReference type="Bgee" id="ENSMUSG00000043073">
    <property type="expression patterns" value="Expressed in mesodermal cell in embryo and 1 other cell type or tissue"/>
</dbReference>
<dbReference type="SUPFAM" id="SSF54001">
    <property type="entry name" value="Cysteine proteinases"/>
    <property type="match status" value="1"/>
</dbReference>
<dbReference type="InterPro" id="IPR018200">
    <property type="entry name" value="USP_CS"/>
</dbReference>
<evidence type="ECO:0000256" key="3">
    <source>
        <dbReference type="ARBA" id="ARBA00022786"/>
    </source>
</evidence>
<dbReference type="GO" id="GO:0004843">
    <property type="term" value="F:cysteine-type deubiquitinase activity"/>
    <property type="evidence" value="ECO:0007669"/>
    <property type="project" value="UniProtKB-UniRule"/>
</dbReference>
<dbReference type="RefSeq" id="NP_001243902.1">
    <property type="nucleotide sequence ID" value="NM_001256973.1"/>
</dbReference>
<evidence type="ECO:0000259" key="8">
    <source>
        <dbReference type="PROSITE" id="PS50235"/>
    </source>
</evidence>
<dbReference type="GO" id="GO:0016579">
    <property type="term" value="P:protein deubiquitination"/>
    <property type="evidence" value="ECO:0007669"/>
    <property type="project" value="InterPro"/>
</dbReference>
<evidence type="ECO:0000256" key="6">
    <source>
        <dbReference type="RuleBase" id="RU366025"/>
    </source>
</evidence>
<dbReference type="SMR" id="A0A1B0GS33"/>
<dbReference type="FunFam" id="3.90.70.10:FF:000197">
    <property type="entry name" value="Ubiquitin carboxyl-terminal hydrolase 17-like protein E"/>
    <property type="match status" value="1"/>
</dbReference>
<keyword evidence="3 6" id="KW-0833">Ubl conjugation pathway</keyword>
<dbReference type="InterPro" id="IPR001394">
    <property type="entry name" value="Peptidase_C19_UCH"/>
</dbReference>
<comment type="similarity">
    <text evidence="6">Belongs to the peptidase C19 family.</text>
</comment>
<protein>
    <recommendedName>
        <fullName evidence="6">Ubiquitin carboxyl-terminal hydrolase</fullName>
        <ecNumber evidence="6">3.4.19.12</ecNumber>
    </recommendedName>
</protein>
<dbReference type="AlphaFoldDB" id="A0A1B0GS33"/>
<keyword evidence="4 6" id="KW-0378">Hydrolase</keyword>
<evidence type="ECO:0000313" key="9">
    <source>
        <dbReference type="Ensembl" id="ENSMUSP00000147776.2"/>
    </source>
</evidence>
<dbReference type="InterPro" id="IPR038765">
    <property type="entry name" value="Papain-like_cys_pep_sf"/>
</dbReference>
<name>A0A1B0GS33_MOUSE</name>